<dbReference type="GO" id="GO:0006508">
    <property type="term" value="P:proteolysis"/>
    <property type="evidence" value="ECO:0007669"/>
    <property type="project" value="InterPro"/>
</dbReference>
<dbReference type="AlphaFoldDB" id="A0A9P6IVR4"/>
<dbReference type="OrthoDB" id="2747330at2759"/>
<dbReference type="Proteomes" id="UP000738359">
    <property type="component" value="Unassembled WGS sequence"/>
</dbReference>
<dbReference type="EMBL" id="JAAAHY010001400">
    <property type="protein sequence ID" value="KAF9949510.1"/>
    <property type="molecule type" value="Genomic_DNA"/>
</dbReference>
<dbReference type="Gene3D" id="2.40.70.10">
    <property type="entry name" value="Acid Proteases"/>
    <property type="match status" value="1"/>
</dbReference>
<accession>A0A9P6IVR4</accession>
<reference evidence="3" key="1">
    <citation type="journal article" date="2020" name="Fungal Divers.">
        <title>Resolving the Mortierellaceae phylogeny through synthesis of multi-gene phylogenetics and phylogenomics.</title>
        <authorList>
            <person name="Vandepol N."/>
            <person name="Liber J."/>
            <person name="Desiro A."/>
            <person name="Na H."/>
            <person name="Kennedy M."/>
            <person name="Barry K."/>
            <person name="Grigoriev I.V."/>
            <person name="Miller A.N."/>
            <person name="O'Donnell K."/>
            <person name="Stajich J.E."/>
            <person name="Bonito G."/>
        </authorList>
    </citation>
    <scope>NUCLEOTIDE SEQUENCE</scope>
    <source>
        <strain evidence="3">CK1249</strain>
    </source>
</reference>
<protein>
    <recommendedName>
        <fullName evidence="2">Peptidase A1 domain-containing protein</fullName>
    </recommendedName>
</protein>
<dbReference type="PROSITE" id="PS51767">
    <property type="entry name" value="PEPTIDASE_A1"/>
    <property type="match status" value="1"/>
</dbReference>
<evidence type="ECO:0000259" key="2">
    <source>
        <dbReference type="PROSITE" id="PS51767"/>
    </source>
</evidence>
<name>A0A9P6IVR4_MORAP</name>
<gene>
    <name evidence="3" type="ORF">BGZ70_001754</name>
</gene>
<organism evidence="3 4">
    <name type="scientific">Mortierella alpina</name>
    <name type="common">Oleaginous fungus</name>
    <name type="synonym">Mortierella renispora</name>
    <dbReference type="NCBI Taxonomy" id="64518"/>
    <lineage>
        <taxon>Eukaryota</taxon>
        <taxon>Fungi</taxon>
        <taxon>Fungi incertae sedis</taxon>
        <taxon>Mucoromycota</taxon>
        <taxon>Mortierellomycotina</taxon>
        <taxon>Mortierellomycetes</taxon>
        <taxon>Mortierellales</taxon>
        <taxon>Mortierellaceae</taxon>
        <taxon>Mortierella</taxon>
    </lineage>
</organism>
<dbReference type="Pfam" id="PF00026">
    <property type="entry name" value="Asp"/>
    <property type="match status" value="1"/>
</dbReference>
<dbReference type="InterPro" id="IPR021109">
    <property type="entry name" value="Peptidase_aspartic_dom_sf"/>
</dbReference>
<dbReference type="PANTHER" id="PTHR47966:SF51">
    <property type="entry name" value="BETA-SITE APP-CLEAVING ENZYME, ISOFORM A-RELATED"/>
    <property type="match status" value="1"/>
</dbReference>
<evidence type="ECO:0000256" key="1">
    <source>
        <dbReference type="ARBA" id="ARBA00007447"/>
    </source>
</evidence>
<sequence>MDTSPESSTIDVISYDDTQMPRPKIFTKRREGALYGNVSIGDPPKVFKVLFDTNHGEVLFGGVDPSCFISNLTYLNVTAPDSWRILIDDVTLNGESLGKAYNAYVDTGSTILLAPKVVAEAINNRLHATISNSRELPPMVFGSSIVHLDNLTTIYSKLGLHLNGKIFELPIADIVMERVKEGGSRCSSGVQSTDGPYWALGVVVIQNFYFAFDNRTDPARIGIARLRE</sequence>
<comment type="similarity">
    <text evidence="1">Belongs to the peptidase A1 family.</text>
</comment>
<dbReference type="PRINTS" id="PR00792">
    <property type="entry name" value="PEPSIN"/>
</dbReference>
<proteinExistence type="inferred from homology"/>
<evidence type="ECO:0000313" key="4">
    <source>
        <dbReference type="Proteomes" id="UP000738359"/>
    </source>
</evidence>
<dbReference type="GO" id="GO:0004190">
    <property type="term" value="F:aspartic-type endopeptidase activity"/>
    <property type="evidence" value="ECO:0007669"/>
    <property type="project" value="InterPro"/>
</dbReference>
<dbReference type="InterPro" id="IPR033121">
    <property type="entry name" value="PEPTIDASE_A1"/>
</dbReference>
<evidence type="ECO:0000313" key="3">
    <source>
        <dbReference type="EMBL" id="KAF9949510.1"/>
    </source>
</evidence>
<feature type="domain" description="Peptidase A1" evidence="2">
    <location>
        <begin position="1"/>
        <end position="224"/>
    </location>
</feature>
<dbReference type="InterPro" id="IPR001461">
    <property type="entry name" value="Aspartic_peptidase_A1"/>
</dbReference>
<dbReference type="SUPFAM" id="SSF50630">
    <property type="entry name" value="Acid proteases"/>
    <property type="match status" value="1"/>
</dbReference>
<keyword evidence="4" id="KW-1185">Reference proteome</keyword>
<dbReference type="PANTHER" id="PTHR47966">
    <property type="entry name" value="BETA-SITE APP-CLEAVING ENZYME, ISOFORM A-RELATED"/>
    <property type="match status" value="1"/>
</dbReference>
<comment type="caution">
    <text evidence="3">The sequence shown here is derived from an EMBL/GenBank/DDBJ whole genome shotgun (WGS) entry which is preliminary data.</text>
</comment>